<dbReference type="Gene3D" id="3.40.50.300">
    <property type="entry name" value="P-loop containing nucleotide triphosphate hydrolases"/>
    <property type="match status" value="1"/>
</dbReference>
<feature type="domain" description="ABC transporter" evidence="6">
    <location>
        <begin position="415"/>
        <end position="649"/>
    </location>
</feature>
<dbReference type="PANTHER" id="PTHR24221:SF654">
    <property type="entry name" value="ATP-BINDING CASSETTE SUB-FAMILY B MEMBER 6"/>
    <property type="match status" value="1"/>
</dbReference>
<dbReference type="RefSeq" id="WP_145365528.1">
    <property type="nucleotide sequence ID" value="NZ_CP036268.1"/>
</dbReference>
<dbReference type="PROSITE" id="PS50893">
    <property type="entry name" value="ABC_TRANSPORTER_2"/>
    <property type="match status" value="1"/>
</dbReference>
<dbReference type="GO" id="GO:0016887">
    <property type="term" value="F:ATP hydrolysis activity"/>
    <property type="evidence" value="ECO:0007669"/>
    <property type="project" value="InterPro"/>
</dbReference>
<dbReference type="AlphaFoldDB" id="A0A517R691"/>
<dbReference type="InterPro" id="IPR039421">
    <property type="entry name" value="Type_1_exporter"/>
</dbReference>
<dbReference type="OrthoDB" id="9762778at2"/>
<evidence type="ECO:0000256" key="4">
    <source>
        <dbReference type="ARBA" id="ARBA00023136"/>
    </source>
</evidence>
<evidence type="ECO:0000256" key="3">
    <source>
        <dbReference type="ARBA" id="ARBA00022989"/>
    </source>
</evidence>
<feature type="transmembrane region" description="Helical" evidence="5">
    <location>
        <begin position="232"/>
        <end position="251"/>
    </location>
</feature>
<feature type="transmembrane region" description="Helical" evidence="5">
    <location>
        <begin position="133"/>
        <end position="154"/>
    </location>
</feature>
<comment type="subcellular location">
    <subcellularLocation>
        <location evidence="1">Cell membrane</location>
        <topology evidence="1">Multi-pass membrane protein</topology>
    </subcellularLocation>
</comment>
<evidence type="ECO:0000256" key="2">
    <source>
        <dbReference type="ARBA" id="ARBA00022692"/>
    </source>
</evidence>
<evidence type="ECO:0000313" key="9">
    <source>
        <dbReference type="Proteomes" id="UP000317318"/>
    </source>
</evidence>
<dbReference type="SUPFAM" id="SSF52540">
    <property type="entry name" value="P-loop containing nucleoside triphosphate hydrolases"/>
    <property type="match status" value="1"/>
</dbReference>
<dbReference type="InterPro" id="IPR011527">
    <property type="entry name" value="ABC1_TM_dom"/>
</dbReference>
<dbReference type="Gene3D" id="1.20.1560.10">
    <property type="entry name" value="ABC transporter type 1, transmembrane domain"/>
    <property type="match status" value="1"/>
</dbReference>
<dbReference type="Pfam" id="PF00664">
    <property type="entry name" value="ABC_membrane"/>
    <property type="match status" value="1"/>
</dbReference>
<dbReference type="PROSITE" id="PS50929">
    <property type="entry name" value="ABC_TM1F"/>
    <property type="match status" value="1"/>
</dbReference>
<keyword evidence="2 5" id="KW-0812">Transmembrane</keyword>
<feature type="domain" description="ABC transmembrane type-1" evidence="7">
    <location>
        <begin position="125"/>
        <end position="375"/>
    </location>
</feature>
<evidence type="ECO:0000256" key="5">
    <source>
        <dbReference type="SAM" id="Phobius"/>
    </source>
</evidence>
<feature type="transmembrane region" description="Helical" evidence="5">
    <location>
        <begin position="350"/>
        <end position="369"/>
    </location>
</feature>
<accession>A0A517R691</accession>
<protein>
    <submittedName>
        <fullName evidence="8">Heterocyst differentiation ATP-binding protein HepA</fullName>
    </submittedName>
</protein>
<name>A0A517R691_9PLAN</name>
<dbReference type="InterPro" id="IPR003439">
    <property type="entry name" value="ABC_transporter-like_ATP-bd"/>
</dbReference>
<organism evidence="8 9">
    <name type="scientific">Stratiformator vulcanicus</name>
    <dbReference type="NCBI Taxonomy" id="2527980"/>
    <lineage>
        <taxon>Bacteria</taxon>
        <taxon>Pseudomonadati</taxon>
        <taxon>Planctomycetota</taxon>
        <taxon>Planctomycetia</taxon>
        <taxon>Planctomycetales</taxon>
        <taxon>Planctomycetaceae</taxon>
        <taxon>Stratiformator</taxon>
    </lineage>
</organism>
<dbReference type="PANTHER" id="PTHR24221">
    <property type="entry name" value="ATP-BINDING CASSETTE SUB-FAMILY B"/>
    <property type="match status" value="1"/>
</dbReference>
<dbReference type="InterPro" id="IPR036640">
    <property type="entry name" value="ABC1_TM_sf"/>
</dbReference>
<feature type="transmembrane region" description="Helical" evidence="5">
    <location>
        <begin position="322"/>
        <end position="344"/>
    </location>
</feature>
<dbReference type="GO" id="GO:0005524">
    <property type="term" value="F:ATP binding"/>
    <property type="evidence" value="ECO:0007669"/>
    <property type="project" value="UniProtKB-KW"/>
</dbReference>
<evidence type="ECO:0000259" key="6">
    <source>
        <dbReference type="PROSITE" id="PS50893"/>
    </source>
</evidence>
<dbReference type="SUPFAM" id="SSF90123">
    <property type="entry name" value="ABC transporter transmembrane region"/>
    <property type="match status" value="1"/>
</dbReference>
<keyword evidence="8" id="KW-0067">ATP-binding</keyword>
<dbReference type="Proteomes" id="UP000317318">
    <property type="component" value="Chromosome"/>
</dbReference>
<dbReference type="GO" id="GO:0140359">
    <property type="term" value="F:ABC-type transporter activity"/>
    <property type="evidence" value="ECO:0007669"/>
    <property type="project" value="InterPro"/>
</dbReference>
<keyword evidence="9" id="KW-1185">Reference proteome</keyword>
<evidence type="ECO:0000259" key="7">
    <source>
        <dbReference type="PROSITE" id="PS50929"/>
    </source>
</evidence>
<dbReference type="EMBL" id="CP036268">
    <property type="protein sequence ID" value="QDT39391.1"/>
    <property type="molecule type" value="Genomic_DNA"/>
</dbReference>
<evidence type="ECO:0000313" key="8">
    <source>
        <dbReference type="EMBL" id="QDT39391.1"/>
    </source>
</evidence>
<reference evidence="8 9" key="1">
    <citation type="submission" date="2019-02" db="EMBL/GenBank/DDBJ databases">
        <title>Deep-cultivation of Planctomycetes and their phenomic and genomic characterization uncovers novel biology.</title>
        <authorList>
            <person name="Wiegand S."/>
            <person name="Jogler M."/>
            <person name="Boedeker C."/>
            <person name="Pinto D."/>
            <person name="Vollmers J."/>
            <person name="Rivas-Marin E."/>
            <person name="Kohn T."/>
            <person name="Peeters S.H."/>
            <person name="Heuer A."/>
            <person name="Rast P."/>
            <person name="Oberbeckmann S."/>
            <person name="Bunk B."/>
            <person name="Jeske O."/>
            <person name="Meyerdierks A."/>
            <person name="Storesund J.E."/>
            <person name="Kallscheuer N."/>
            <person name="Luecker S."/>
            <person name="Lage O.M."/>
            <person name="Pohl T."/>
            <person name="Merkel B.J."/>
            <person name="Hornburger P."/>
            <person name="Mueller R.-W."/>
            <person name="Bruemmer F."/>
            <person name="Labrenz M."/>
            <person name="Spormann A.M."/>
            <person name="Op den Camp H."/>
            <person name="Overmann J."/>
            <person name="Amann R."/>
            <person name="Jetten M.S.M."/>
            <person name="Mascher T."/>
            <person name="Medema M.H."/>
            <person name="Devos D.P."/>
            <person name="Kaster A.-K."/>
            <person name="Ovreas L."/>
            <person name="Rohde M."/>
            <person name="Galperin M.Y."/>
            <person name="Jogler C."/>
        </authorList>
    </citation>
    <scope>NUCLEOTIDE SEQUENCE [LARGE SCALE GENOMIC DNA]</scope>
    <source>
        <strain evidence="8 9">Pan189</strain>
    </source>
</reference>
<gene>
    <name evidence="8" type="primary">hepA</name>
    <name evidence="8" type="ORF">Pan189_37980</name>
</gene>
<sequence>MSQNVSETFQRVFPRWALFRGAALGSVLCSLVGSITLCLLLVDGFLIADLLESRGRVVVEVDDAEEFYELRTGRPAEPPADGPVPLAPVMLTEVVEDGGLLHAVWWSRSTPFGPVFYGLYHAIPAFQGNRTTLLILIGAGVVLGLLRAGLLSIARGLSDRAALETVTRLRRMLHRQALRLGTADLTGRDSNNIVQFFTEDCDRIRDGVALFAYRIGRHPAKLVLLSAMAFSVQWLVTLQCLLPLAVCWFLFHRERRRMAETTRAANAVALREIRLLSESLTRARLIRGFGMEQFDEQRFEQELGRYQKDATALRKRQRASRVTFRTLLIICFALVVLLIGIKVLAGAEGMTLAAALLLLAIFGAMYRPAEMLIELRRDRIAAAEAADRVYRYLNRSPTVAQAVGAKFLQPLSDRIRFESVSYKSPDRGLLLDRLDLQVFAGKFVAIVATEPMAGRAIVDLLPRFIEPTSGRIRYDNEDTAWATLESLRAETVIASVREQCFSYSIRENITAGREEVSLHQVIEAAKIARAHNFIQKLEQGYETVIGAGGEDLNVGQQFRISLARAILRDPAVLVIEEPEEPFDEDTKSLIDDAYKRIFPGRTVIMLPQRLSSLKKADEVALVHEGRVAGIGKHVDLIRRSPLYRHWEYVRYNEFRVTDSQVIGDGKPQ</sequence>
<dbReference type="Pfam" id="PF00005">
    <property type="entry name" value="ABC_tran"/>
    <property type="match status" value="1"/>
</dbReference>
<evidence type="ECO:0000256" key="1">
    <source>
        <dbReference type="ARBA" id="ARBA00004651"/>
    </source>
</evidence>
<keyword evidence="4 5" id="KW-0472">Membrane</keyword>
<dbReference type="InterPro" id="IPR027417">
    <property type="entry name" value="P-loop_NTPase"/>
</dbReference>
<dbReference type="CDD" id="cd07346">
    <property type="entry name" value="ABC_6TM_exporters"/>
    <property type="match status" value="1"/>
</dbReference>
<dbReference type="KEGG" id="svp:Pan189_37980"/>
<keyword evidence="8" id="KW-0547">Nucleotide-binding</keyword>
<proteinExistence type="predicted"/>
<keyword evidence="3 5" id="KW-1133">Transmembrane helix</keyword>
<dbReference type="GO" id="GO:0005886">
    <property type="term" value="C:plasma membrane"/>
    <property type="evidence" value="ECO:0007669"/>
    <property type="project" value="UniProtKB-SubCell"/>
</dbReference>
<feature type="transmembrane region" description="Helical" evidence="5">
    <location>
        <begin position="22"/>
        <end position="46"/>
    </location>
</feature>